<dbReference type="PROSITE" id="PS00041">
    <property type="entry name" value="HTH_ARAC_FAMILY_1"/>
    <property type="match status" value="1"/>
</dbReference>
<dbReference type="Proteomes" id="UP000248395">
    <property type="component" value="Unassembled WGS sequence"/>
</dbReference>
<feature type="domain" description="HTH araC/xylS-type" evidence="4">
    <location>
        <begin position="170"/>
        <end position="267"/>
    </location>
</feature>
<dbReference type="EMBL" id="QJKC01000009">
    <property type="protein sequence ID" value="PXX46344.1"/>
    <property type="molecule type" value="Genomic_DNA"/>
</dbReference>
<dbReference type="Pfam" id="PF12833">
    <property type="entry name" value="HTH_18"/>
    <property type="match status" value="1"/>
</dbReference>
<keyword evidence="2 5" id="KW-0238">DNA-binding</keyword>
<keyword evidence="1" id="KW-0805">Transcription regulation</keyword>
<gene>
    <name evidence="5" type="ORF">DFR38_109186</name>
</gene>
<proteinExistence type="predicted"/>
<dbReference type="SUPFAM" id="SSF51215">
    <property type="entry name" value="Regulatory protein AraC"/>
    <property type="match status" value="1"/>
</dbReference>
<dbReference type="InterPro" id="IPR037923">
    <property type="entry name" value="HTH-like"/>
</dbReference>
<evidence type="ECO:0000313" key="5">
    <source>
        <dbReference type="EMBL" id="PXX46344.1"/>
    </source>
</evidence>
<dbReference type="SMART" id="SM00342">
    <property type="entry name" value="HTH_ARAC"/>
    <property type="match status" value="1"/>
</dbReference>
<evidence type="ECO:0000256" key="1">
    <source>
        <dbReference type="ARBA" id="ARBA00023015"/>
    </source>
</evidence>
<evidence type="ECO:0000313" key="6">
    <source>
        <dbReference type="Proteomes" id="UP000248395"/>
    </source>
</evidence>
<dbReference type="GO" id="GO:0003700">
    <property type="term" value="F:DNA-binding transcription factor activity"/>
    <property type="evidence" value="ECO:0007669"/>
    <property type="project" value="InterPro"/>
</dbReference>
<name>A0A318JGB0_9NEIS</name>
<dbReference type="PANTHER" id="PTHR47894:SF4">
    <property type="entry name" value="HTH-TYPE TRANSCRIPTIONAL REGULATOR GADX"/>
    <property type="match status" value="1"/>
</dbReference>
<sequence length="285" mass="31062">MSPTSALAATLATYHSRRQQRIARVPIWQSQLIAVLEGCKIIHTRSGELVCRAGEWLLLPAGQELELVNQPDADSGNYLALALTQDRQWLQRFHALYGHLLLDAAPGHPVFTPSASSRQALQQLVNTLERADGPIDQALAEHGWQGLMLALLQQGQGRSLLLLPTEDARQQLQALFAFDPAHDWTPAKVAQHLSMSEATLRRRLAAASCTFSGLLTEARLAHGLGLVMTGRQSLLDVALASGYQSPSRFAAAFRRRFGLTPSALRATRELPEDLFSTGDAPVIPG</sequence>
<dbReference type="RefSeq" id="WP_082693364.1">
    <property type="nucleotide sequence ID" value="NZ_LNQU01000031.1"/>
</dbReference>
<dbReference type="GO" id="GO:0005829">
    <property type="term" value="C:cytosol"/>
    <property type="evidence" value="ECO:0007669"/>
    <property type="project" value="TreeGrafter"/>
</dbReference>
<organism evidence="5 6">
    <name type="scientific">Aquitalea magnusonii</name>
    <dbReference type="NCBI Taxonomy" id="332411"/>
    <lineage>
        <taxon>Bacteria</taxon>
        <taxon>Pseudomonadati</taxon>
        <taxon>Pseudomonadota</taxon>
        <taxon>Betaproteobacteria</taxon>
        <taxon>Neisseriales</taxon>
        <taxon>Chromobacteriaceae</taxon>
        <taxon>Aquitalea</taxon>
    </lineage>
</organism>
<dbReference type="PANTHER" id="PTHR47894">
    <property type="entry name" value="HTH-TYPE TRANSCRIPTIONAL REGULATOR GADX"/>
    <property type="match status" value="1"/>
</dbReference>
<dbReference type="InterPro" id="IPR018060">
    <property type="entry name" value="HTH_AraC"/>
</dbReference>
<dbReference type="OrthoDB" id="8584243at2"/>
<dbReference type="InterPro" id="IPR020449">
    <property type="entry name" value="Tscrpt_reg_AraC-type_HTH"/>
</dbReference>
<evidence type="ECO:0000256" key="2">
    <source>
        <dbReference type="ARBA" id="ARBA00023125"/>
    </source>
</evidence>
<dbReference type="Gene3D" id="1.10.10.60">
    <property type="entry name" value="Homeodomain-like"/>
    <property type="match status" value="1"/>
</dbReference>
<evidence type="ECO:0000256" key="3">
    <source>
        <dbReference type="ARBA" id="ARBA00023163"/>
    </source>
</evidence>
<comment type="caution">
    <text evidence="5">The sequence shown here is derived from an EMBL/GenBank/DDBJ whole genome shotgun (WGS) entry which is preliminary data.</text>
</comment>
<protein>
    <submittedName>
        <fullName evidence="5">AraC-like DNA-binding protein</fullName>
    </submittedName>
</protein>
<dbReference type="InterPro" id="IPR009057">
    <property type="entry name" value="Homeodomain-like_sf"/>
</dbReference>
<dbReference type="AlphaFoldDB" id="A0A318JGB0"/>
<reference evidence="5 6" key="1">
    <citation type="submission" date="2018-05" db="EMBL/GenBank/DDBJ databases">
        <title>Genomic Encyclopedia of Type Strains, Phase IV (KMG-IV): sequencing the most valuable type-strain genomes for metagenomic binning, comparative biology and taxonomic classification.</title>
        <authorList>
            <person name="Goeker M."/>
        </authorList>
    </citation>
    <scope>NUCLEOTIDE SEQUENCE [LARGE SCALE GENOMIC DNA]</scope>
    <source>
        <strain evidence="5 6">DSM 25134</strain>
    </source>
</reference>
<dbReference type="PRINTS" id="PR00032">
    <property type="entry name" value="HTHARAC"/>
</dbReference>
<dbReference type="PROSITE" id="PS01124">
    <property type="entry name" value="HTH_ARAC_FAMILY_2"/>
    <property type="match status" value="1"/>
</dbReference>
<keyword evidence="6" id="KW-1185">Reference proteome</keyword>
<dbReference type="InterPro" id="IPR018062">
    <property type="entry name" value="HTH_AraC-typ_CS"/>
</dbReference>
<dbReference type="GO" id="GO:0000976">
    <property type="term" value="F:transcription cis-regulatory region binding"/>
    <property type="evidence" value="ECO:0007669"/>
    <property type="project" value="TreeGrafter"/>
</dbReference>
<keyword evidence="3" id="KW-0804">Transcription</keyword>
<accession>A0A318JGB0</accession>
<dbReference type="SUPFAM" id="SSF46689">
    <property type="entry name" value="Homeodomain-like"/>
    <property type="match status" value="1"/>
</dbReference>
<evidence type="ECO:0000259" key="4">
    <source>
        <dbReference type="PROSITE" id="PS01124"/>
    </source>
</evidence>